<gene>
    <name evidence="1" type="ORF">CSSPTR1EN2_LOCUS19311</name>
</gene>
<accession>A0ABP0US79</accession>
<name>A0ABP0US79_9BRYO</name>
<dbReference type="EMBL" id="OZ019898">
    <property type="protein sequence ID" value="CAK9228671.1"/>
    <property type="molecule type" value="Genomic_DNA"/>
</dbReference>
<dbReference type="Proteomes" id="UP001497512">
    <property type="component" value="Chromosome 6"/>
</dbReference>
<protein>
    <submittedName>
        <fullName evidence="1">Uncharacterized protein</fullName>
    </submittedName>
</protein>
<organism evidence="1 2">
    <name type="scientific">Sphagnum troendelagicum</name>
    <dbReference type="NCBI Taxonomy" id="128251"/>
    <lineage>
        <taxon>Eukaryota</taxon>
        <taxon>Viridiplantae</taxon>
        <taxon>Streptophyta</taxon>
        <taxon>Embryophyta</taxon>
        <taxon>Bryophyta</taxon>
        <taxon>Sphagnophytina</taxon>
        <taxon>Sphagnopsida</taxon>
        <taxon>Sphagnales</taxon>
        <taxon>Sphagnaceae</taxon>
        <taxon>Sphagnum</taxon>
    </lineage>
</organism>
<keyword evidence="2" id="KW-1185">Reference proteome</keyword>
<reference evidence="1" key="1">
    <citation type="submission" date="2024-02" db="EMBL/GenBank/DDBJ databases">
        <authorList>
            <consortium name="ELIXIR-Norway"/>
            <consortium name="Elixir Norway"/>
        </authorList>
    </citation>
    <scope>NUCLEOTIDE SEQUENCE</scope>
</reference>
<sequence>MEHQRGQHGAAKTGDVDHTIAVVLLSPTGTNKDGHPHQEADCQEVAASVILHEHGLGTDVFQDAIGEFAHERCNRLQREWRAKQRTKSAGPFETLQERSNDLCRKRRTVQQVAAPAQPSFGNDPLQLFRDEDALAPGRWDCGEMDTICGFCNAKMWIKERLTKSSNKNPQFSLCCENGKVLLSSLPATP</sequence>
<evidence type="ECO:0000313" key="1">
    <source>
        <dbReference type="EMBL" id="CAK9228671.1"/>
    </source>
</evidence>
<evidence type="ECO:0000313" key="2">
    <source>
        <dbReference type="Proteomes" id="UP001497512"/>
    </source>
</evidence>
<proteinExistence type="predicted"/>